<dbReference type="Pfam" id="PF05334">
    <property type="entry name" value="DUF719"/>
    <property type="match status" value="1"/>
</dbReference>
<evidence type="ECO:0008006" key="6">
    <source>
        <dbReference type="Google" id="ProtNLM"/>
    </source>
</evidence>
<dbReference type="PANTHER" id="PTHR12842">
    <property type="entry name" value="FI01459P"/>
    <property type="match status" value="1"/>
</dbReference>
<feature type="compositionally biased region" description="Basic and acidic residues" evidence="4">
    <location>
        <begin position="65"/>
        <end position="86"/>
    </location>
</feature>
<feature type="region of interest" description="Disordered" evidence="4">
    <location>
        <begin position="209"/>
        <end position="255"/>
    </location>
</feature>
<evidence type="ECO:0000256" key="2">
    <source>
        <dbReference type="ARBA" id="ARBA00022553"/>
    </source>
</evidence>
<gene>
    <name evidence="5" type="ORF">TDIB3V08_LOCUS4778</name>
</gene>
<evidence type="ECO:0000256" key="1">
    <source>
        <dbReference type="ARBA" id="ARBA00006903"/>
    </source>
</evidence>
<feature type="compositionally biased region" description="Polar residues" evidence="4">
    <location>
        <begin position="53"/>
        <end position="64"/>
    </location>
</feature>
<dbReference type="EMBL" id="OA566216">
    <property type="protein sequence ID" value="CAD7198497.1"/>
    <property type="molecule type" value="Genomic_DNA"/>
</dbReference>
<dbReference type="InterPro" id="IPR007998">
    <property type="entry name" value="DUF719"/>
</dbReference>
<evidence type="ECO:0000313" key="5">
    <source>
        <dbReference type="EMBL" id="CAD7198497.1"/>
    </source>
</evidence>
<feature type="region of interest" description="Disordered" evidence="4">
    <location>
        <begin position="44"/>
        <end position="189"/>
    </location>
</feature>
<evidence type="ECO:0000256" key="3">
    <source>
        <dbReference type="SAM" id="Coils"/>
    </source>
</evidence>
<feature type="compositionally biased region" description="Polar residues" evidence="4">
    <location>
        <begin position="209"/>
        <end position="234"/>
    </location>
</feature>
<sequence length="713" mass="78012">MATSESEDFESADEDLEESKVKFADVGSSKKIETKIIKCNVKNVDTSAEKSLATGSGDVNQTADSDIRLESVMDSDKQPNHKDQSFGKHNMQNQNIGDANYFKEVPSQNSSKHDVSRRRQQKIREPKTSIGTRKLGTRISSAPKTSQSRTSVKTNTSDKINTSSADITGSNHYQNPPTSDSKDAYKTEYTEPPDIVGCWEEGVDNIIQNATEPSTFHSKNSIDSKTQCSASQDASDLAGWEDGIEQESTDVQSSVENKNLNNFMDRMSESSQKETGSSSGWGGWSSWGVTSLLSTATESVATLSTHVSQGLSTVLETGIGAPDPEEFARLHHEEKQNHFEQQQEKVKDSPPNLEETLSGGNEGGRLFDFSQVMSGMSSITKLVESTGTKVITGGLDTLETIGKKTMEVLQEGDPGLKKKRALFSDKVELSQILREAKEKAEQEDREHVDKQVARAAHFETLFDDHQVLHSLNRMNLVCGGAGLVHLEALEMLSKQCDLKLQSTLLVTAGPALAKLQASLQEVKDTCQLPDDDEDEAEADEDNGEKMWRIRLDKAGEGLGVPFNSLKLITTWEESQTWLRTCLGPQSNSLEGNKSSTAGDIHQQAILFLARLTAAAVEQFHKIAEMLLVKEERDPKLEADTLLQVTAALSTQVSTMASGFCERMNSIPPDPSNPDSVNALITNIFLEASNSSSYIQEAFQLLVPVLQVGVVALK</sequence>
<keyword evidence="3" id="KW-0175">Coiled coil</keyword>
<feature type="compositionally biased region" description="Basic and acidic residues" evidence="4">
    <location>
        <begin position="180"/>
        <end position="189"/>
    </location>
</feature>
<name>A0A7R8ZAW6_TIMDO</name>
<comment type="similarity">
    <text evidence="1">Belongs to the FAM114 family.</text>
</comment>
<accession>A0A7R8ZAW6</accession>
<dbReference type="AlphaFoldDB" id="A0A7R8ZAW6"/>
<reference evidence="5" key="1">
    <citation type="submission" date="2020-11" db="EMBL/GenBank/DDBJ databases">
        <authorList>
            <person name="Tran Van P."/>
        </authorList>
    </citation>
    <scope>NUCLEOTIDE SEQUENCE</scope>
</reference>
<dbReference type="PANTHER" id="PTHR12842:SF6">
    <property type="entry name" value="FI01459P"/>
    <property type="match status" value="1"/>
</dbReference>
<proteinExistence type="inferred from homology"/>
<organism evidence="5">
    <name type="scientific">Timema douglasi</name>
    <name type="common">Walking stick</name>
    <dbReference type="NCBI Taxonomy" id="61478"/>
    <lineage>
        <taxon>Eukaryota</taxon>
        <taxon>Metazoa</taxon>
        <taxon>Ecdysozoa</taxon>
        <taxon>Arthropoda</taxon>
        <taxon>Hexapoda</taxon>
        <taxon>Insecta</taxon>
        <taxon>Pterygota</taxon>
        <taxon>Neoptera</taxon>
        <taxon>Polyneoptera</taxon>
        <taxon>Phasmatodea</taxon>
        <taxon>Timematodea</taxon>
        <taxon>Timematoidea</taxon>
        <taxon>Timematidae</taxon>
        <taxon>Timema</taxon>
    </lineage>
</organism>
<feature type="region of interest" description="Disordered" evidence="4">
    <location>
        <begin position="335"/>
        <end position="361"/>
    </location>
</feature>
<feature type="compositionally biased region" description="Basic and acidic residues" evidence="4">
    <location>
        <begin position="335"/>
        <end position="348"/>
    </location>
</feature>
<feature type="compositionally biased region" description="Polar residues" evidence="4">
    <location>
        <begin position="138"/>
        <end position="179"/>
    </location>
</feature>
<feature type="coiled-coil region" evidence="3">
    <location>
        <begin position="426"/>
        <end position="453"/>
    </location>
</feature>
<keyword evidence="2" id="KW-0597">Phosphoprotein</keyword>
<evidence type="ECO:0000256" key="4">
    <source>
        <dbReference type="SAM" id="MobiDB-lite"/>
    </source>
</evidence>
<protein>
    <recommendedName>
        <fullName evidence="6">Protein FAM114A2</fullName>
    </recommendedName>
</protein>